<name>A0ABT8A9Y7_9PROT</name>
<accession>A0ABT8A9Y7</accession>
<evidence type="ECO:0000313" key="3">
    <source>
        <dbReference type="EMBL" id="MDN3566515.1"/>
    </source>
</evidence>
<comment type="caution">
    <text evidence="3">The sequence shown here is derived from an EMBL/GenBank/DDBJ whole genome shotgun (WGS) entry which is preliminary data.</text>
</comment>
<keyword evidence="4" id="KW-1185">Reference proteome</keyword>
<protein>
    <recommendedName>
        <fullName evidence="5">SPOR domain-containing protein</fullName>
    </recommendedName>
</protein>
<feature type="non-terminal residue" evidence="3">
    <location>
        <position position="284"/>
    </location>
</feature>
<evidence type="ECO:0000256" key="2">
    <source>
        <dbReference type="SAM" id="Phobius"/>
    </source>
</evidence>
<keyword evidence="2" id="KW-1133">Transmembrane helix</keyword>
<keyword evidence="2" id="KW-0472">Membrane</keyword>
<proteinExistence type="predicted"/>
<feature type="compositionally biased region" description="Polar residues" evidence="1">
    <location>
        <begin position="9"/>
        <end position="24"/>
    </location>
</feature>
<gene>
    <name evidence="3" type="ORF">QWZ14_19255</name>
</gene>
<dbReference type="Proteomes" id="UP001529369">
    <property type="component" value="Unassembled WGS sequence"/>
</dbReference>
<dbReference type="EMBL" id="JAUFPN010000178">
    <property type="protein sequence ID" value="MDN3566515.1"/>
    <property type="molecule type" value="Genomic_DNA"/>
</dbReference>
<sequence>MATEVPSPELTSSPPVQGWDSQARMTPARVTGAQAAPGEFAGAELRRGQPAQRRSGRAAFAQARMAAGLGAGPARTASEAAPPEADPLAPSAAAPQGHWLEVRDCRVAGHVLPLVLLHPRFGIAVCGGPVEAAALVRQRLERARFPAIYPGTLPVLRLPGADSAVERAFAAGPPLALPGGDAWVAMARQALETEVSPALPARVGIRARRRRQRHQLLLAGGLAFLLFGAACLGLALLLPEQGPPPLPAGPVPPAEAPSAGPPLVPAPAPAMAGLAAPPAAPARP</sequence>
<feature type="compositionally biased region" description="Pro residues" evidence="1">
    <location>
        <begin position="242"/>
        <end position="268"/>
    </location>
</feature>
<feature type="transmembrane region" description="Helical" evidence="2">
    <location>
        <begin position="216"/>
        <end position="238"/>
    </location>
</feature>
<feature type="region of interest" description="Disordered" evidence="1">
    <location>
        <begin position="71"/>
        <end position="92"/>
    </location>
</feature>
<evidence type="ECO:0000256" key="1">
    <source>
        <dbReference type="SAM" id="MobiDB-lite"/>
    </source>
</evidence>
<evidence type="ECO:0008006" key="5">
    <source>
        <dbReference type="Google" id="ProtNLM"/>
    </source>
</evidence>
<feature type="region of interest" description="Disordered" evidence="1">
    <location>
        <begin position="1"/>
        <end position="57"/>
    </location>
</feature>
<organism evidence="3 4">
    <name type="scientific">Paeniroseomonas aquatica</name>
    <dbReference type="NCBI Taxonomy" id="373043"/>
    <lineage>
        <taxon>Bacteria</taxon>
        <taxon>Pseudomonadati</taxon>
        <taxon>Pseudomonadota</taxon>
        <taxon>Alphaproteobacteria</taxon>
        <taxon>Acetobacterales</taxon>
        <taxon>Acetobacteraceae</taxon>
        <taxon>Paeniroseomonas</taxon>
    </lineage>
</organism>
<keyword evidence="2" id="KW-0812">Transmembrane</keyword>
<feature type="compositionally biased region" description="Low complexity" evidence="1">
    <location>
        <begin position="77"/>
        <end position="92"/>
    </location>
</feature>
<feature type="region of interest" description="Disordered" evidence="1">
    <location>
        <begin position="242"/>
        <end position="284"/>
    </location>
</feature>
<evidence type="ECO:0000313" key="4">
    <source>
        <dbReference type="Proteomes" id="UP001529369"/>
    </source>
</evidence>
<reference evidence="4" key="1">
    <citation type="journal article" date="2019" name="Int. J. Syst. Evol. Microbiol.">
        <title>The Global Catalogue of Microorganisms (GCM) 10K type strain sequencing project: providing services to taxonomists for standard genome sequencing and annotation.</title>
        <authorList>
            <consortium name="The Broad Institute Genomics Platform"/>
            <consortium name="The Broad Institute Genome Sequencing Center for Infectious Disease"/>
            <person name="Wu L."/>
            <person name="Ma J."/>
        </authorList>
    </citation>
    <scope>NUCLEOTIDE SEQUENCE [LARGE SCALE GENOMIC DNA]</scope>
    <source>
        <strain evidence="4">CECT 7131</strain>
    </source>
</reference>